<dbReference type="InterPro" id="IPR001811">
    <property type="entry name" value="Chemokine_IL8-like_dom"/>
</dbReference>
<dbReference type="Pfam" id="PF00048">
    <property type="entry name" value="IL8"/>
    <property type="match status" value="1"/>
</dbReference>
<name>A0A3B5A3N6_9TELE</name>
<dbReference type="GO" id="GO:0008009">
    <property type="term" value="F:chemokine activity"/>
    <property type="evidence" value="ECO:0007669"/>
    <property type="project" value="InterPro"/>
</dbReference>
<dbReference type="GO" id="GO:0005615">
    <property type="term" value="C:extracellular space"/>
    <property type="evidence" value="ECO:0007669"/>
    <property type="project" value="UniProtKB-KW"/>
</dbReference>
<organism evidence="6">
    <name type="scientific">Stegastes partitus</name>
    <name type="common">bicolor damselfish</name>
    <dbReference type="NCBI Taxonomy" id="144197"/>
    <lineage>
        <taxon>Eukaryota</taxon>
        <taxon>Metazoa</taxon>
        <taxon>Chordata</taxon>
        <taxon>Craniata</taxon>
        <taxon>Vertebrata</taxon>
        <taxon>Euteleostomi</taxon>
        <taxon>Actinopterygii</taxon>
        <taxon>Neopterygii</taxon>
        <taxon>Teleostei</taxon>
        <taxon>Neoteleostei</taxon>
        <taxon>Acanthomorphata</taxon>
        <taxon>Ovalentaria</taxon>
        <taxon>Pomacentridae</taxon>
        <taxon>Stegastes</taxon>
    </lineage>
</organism>
<dbReference type="GeneTree" id="ENSGT01150000288102"/>
<protein>
    <recommendedName>
        <fullName evidence="4">C-C motif chemokine</fullName>
    </recommendedName>
</protein>
<sequence>LIPFKLFTFHCIYFKYFFRHSDGSSLIGLSLVSLGPENCCFTYYQRKLNKKVIDSYEVTDHRCAKPGVILTVAKSRRICVDPSLSWVEDIMKDLDNERST</sequence>
<dbReference type="Ensembl" id="ENSSPAT00000013010.1">
    <property type="protein sequence ID" value="ENSSPAP00000012794.1"/>
    <property type="gene ID" value="ENSSPAG00000009696.1"/>
</dbReference>
<dbReference type="InterPro" id="IPR036048">
    <property type="entry name" value="Interleukin_8-like_sf"/>
</dbReference>
<dbReference type="InterPro" id="IPR039809">
    <property type="entry name" value="Chemokine_b/g/d"/>
</dbReference>
<comment type="subcellular location">
    <subcellularLocation>
        <location evidence="4">Secreted</location>
    </subcellularLocation>
</comment>
<keyword evidence="3" id="KW-1015">Disulfide bond</keyword>
<dbReference type="AlphaFoldDB" id="A0A3B5A3N6"/>
<dbReference type="InterPro" id="IPR000827">
    <property type="entry name" value="Chemokine_CC_CS"/>
</dbReference>
<reference evidence="6" key="1">
    <citation type="submission" date="2023-09" db="UniProtKB">
        <authorList>
            <consortium name="Ensembl"/>
        </authorList>
    </citation>
    <scope>IDENTIFICATION</scope>
</reference>
<evidence type="ECO:0000313" key="6">
    <source>
        <dbReference type="Ensembl" id="ENSSPAP00000012794.1"/>
    </source>
</evidence>
<evidence type="ECO:0000259" key="5">
    <source>
        <dbReference type="SMART" id="SM00199"/>
    </source>
</evidence>
<dbReference type="PROSITE" id="PS00472">
    <property type="entry name" value="SMALL_CYTOKINES_CC"/>
    <property type="match status" value="1"/>
</dbReference>
<keyword evidence="4" id="KW-0145">Chemotaxis</keyword>
<keyword evidence="2 4" id="KW-0202">Cytokine</keyword>
<feature type="domain" description="Chemokine interleukin-8-like" evidence="5">
    <location>
        <begin position="36"/>
        <end position="94"/>
    </location>
</feature>
<evidence type="ECO:0000256" key="4">
    <source>
        <dbReference type="RuleBase" id="RU361150"/>
    </source>
</evidence>
<dbReference type="SUPFAM" id="SSF54117">
    <property type="entry name" value="Interleukin 8-like chemokines"/>
    <property type="match status" value="1"/>
</dbReference>
<comment type="similarity">
    <text evidence="1 4">Belongs to the intercrine beta (chemokine CC) family.</text>
</comment>
<dbReference type="GO" id="GO:0006955">
    <property type="term" value="P:immune response"/>
    <property type="evidence" value="ECO:0007669"/>
    <property type="project" value="InterPro"/>
</dbReference>
<dbReference type="FunFam" id="2.40.50.40:FF:000002">
    <property type="entry name" value="C-C motif chemokine"/>
    <property type="match status" value="1"/>
</dbReference>
<keyword evidence="4" id="KW-0964">Secreted</keyword>
<proteinExistence type="inferred from homology"/>
<dbReference type="SMART" id="SM00199">
    <property type="entry name" value="SCY"/>
    <property type="match status" value="1"/>
</dbReference>
<dbReference type="STRING" id="144197.ENSSPAP00000012794"/>
<dbReference type="PANTHER" id="PTHR12015">
    <property type="entry name" value="SMALL INDUCIBLE CYTOKINE A"/>
    <property type="match status" value="1"/>
</dbReference>
<dbReference type="Gene3D" id="2.40.50.40">
    <property type="match status" value="1"/>
</dbReference>
<evidence type="ECO:0000256" key="3">
    <source>
        <dbReference type="ARBA" id="ARBA00023157"/>
    </source>
</evidence>
<evidence type="ECO:0000256" key="2">
    <source>
        <dbReference type="ARBA" id="ARBA00022514"/>
    </source>
</evidence>
<evidence type="ECO:0000256" key="1">
    <source>
        <dbReference type="ARBA" id="ARBA00010868"/>
    </source>
</evidence>
<dbReference type="CDD" id="cd00272">
    <property type="entry name" value="Chemokine_CC"/>
    <property type="match status" value="1"/>
</dbReference>
<accession>A0A3B5A3N6</accession>